<name>A0A3N4QC29_9BACT</name>
<dbReference type="Proteomes" id="UP000278351">
    <property type="component" value="Unassembled WGS sequence"/>
</dbReference>
<dbReference type="PANTHER" id="PTHR42901">
    <property type="entry name" value="ALCOHOL DEHYDROGENASE"/>
    <property type="match status" value="1"/>
</dbReference>
<keyword evidence="5" id="KW-1185">Reference proteome</keyword>
<dbReference type="EMBL" id="RPDH01000002">
    <property type="protein sequence ID" value="RPE09314.1"/>
    <property type="molecule type" value="Genomic_DNA"/>
</dbReference>
<dbReference type="PROSITE" id="PS00061">
    <property type="entry name" value="ADH_SHORT"/>
    <property type="match status" value="1"/>
</dbReference>
<evidence type="ECO:0000313" key="4">
    <source>
        <dbReference type="EMBL" id="RPE09314.1"/>
    </source>
</evidence>
<dbReference type="PRINTS" id="PR00081">
    <property type="entry name" value="GDHRDH"/>
</dbReference>
<dbReference type="Pfam" id="PF00106">
    <property type="entry name" value="adh_short"/>
    <property type="match status" value="1"/>
</dbReference>
<keyword evidence="2" id="KW-0560">Oxidoreductase</keyword>
<accession>A0A3N4QC29</accession>
<dbReference type="PRINTS" id="PR00080">
    <property type="entry name" value="SDRFAMILY"/>
</dbReference>
<dbReference type="InterPro" id="IPR020904">
    <property type="entry name" value="Sc_DH/Rdtase_CS"/>
</dbReference>
<organism evidence="4 5">
    <name type="scientific">Chitinophaga lutea</name>
    <dbReference type="NCBI Taxonomy" id="2488634"/>
    <lineage>
        <taxon>Bacteria</taxon>
        <taxon>Pseudomonadati</taxon>
        <taxon>Bacteroidota</taxon>
        <taxon>Chitinophagia</taxon>
        <taxon>Chitinophagales</taxon>
        <taxon>Chitinophagaceae</taxon>
        <taxon>Chitinophaga</taxon>
    </lineage>
</organism>
<proteinExistence type="inferred from homology"/>
<evidence type="ECO:0000256" key="2">
    <source>
        <dbReference type="ARBA" id="ARBA00023002"/>
    </source>
</evidence>
<comment type="similarity">
    <text evidence="1 3">Belongs to the short-chain dehydrogenases/reductases (SDR) family.</text>
</comment>
<comment type="caution">
    <text evidence="4">The sequence shown here is derived from an EMBL/GenBank/DDBJ whole genome shotgun (WGS) entry which is preliminary data.</text>
</comment>
<dbReference type="Gene3D" id="3.40.50.720">
    <property type="entry name" value="NAD(P)-binding Rossmann-like Domain"/>
    <property type="match status" value="1"/>
</dbReference>
<dbReference type="PIRSF" id="PIRSF000126">
    <property type="entry name" value="11-beta-HSD1"/>
    <property type="match status" value="1"/>
</dbReference>
<sequence length="284" mass="30702">MARIISLFKHNIMSYALVTGAAKGIGRAIAAELAAKKYSLLLADIDGPGVREVAGTLSKQYGIDAQYLQTDLSQPGAADQLKLWTGGYHQLLNVVVNNAGYGLNGRFEELSLSSQLNIIDLNIKTQVAVSHAFIPILRSFPQSYLLNVGSTTAFQSVPYLNVYAATKAFVLSFTRSLRHELRQSPISVSCLIPGSTDTDFVNRAGMGAGTLRIASRFNMTPESVGKTAVQGLFAGKAEIIPGFTNRLNAFLPKFFPKAFVEKIAAGIYRPRPEEPLLKPVTGHV</sequence>
<dbReference type="AlphaFoldDB" id="A0A3N4QC29"/>
<evidence type="ECO:0000256" key="1">
    <source>
        <dbReference type="ARBA" id="ARBA00006484"/>
    </source>
</evidence>
<dbReference type="InterPro" id="IPR002347">
    <property type="entry name" value="SDR_fam"/>
</dbReference>
<dbReference type="SUPFAM" id="SSF51735">
    <property type="entry name" value="NAD(P)-binding Rossmann-fold domains"/>
    <property type="match status" value="1"/>
</dbReference>
<dbReference type="GO" id="GO:0016491">
    <property type="term" value="F:oxidoreductase activity"/>
    <property type="evidence" value="ECO:0007669"/>
    <property type="project" value="UniProtKB-KW"/>
</dbReference>
<gene>
    <name evidence="4" type="ORF">EGT74_20155</name>
</gene>
<reference evidence="4 5" key="1">
    <citation type="submission" date="2018-11" db="EMBL/GenBank/DDBJ databases">
        <title>Chitinophaga lutea sp.nov., isolate from arsenic contaminated soil.</title>
        <authorList>
            <person name="Zong Y."/>
        </authorList>
    </citation>
    <scope>NUCLEOTIDE SEQUENCE [LARGE SCALE GENOMIC DNA]</scope>
    <source>
        <strain evidence="4 5">ZY74</strain>
    </source>
</reference>
<protein>
    <submittedName>
        <fullName evidence="4">SDR family NAD(P)-dependent oxidoreductase</fullName>
    </submittedName>
</protein>
<dbReference type="PANTHER" id="PTHR42901:SF1">
    <property type="entry name" value="ALCOHOL DEHYDROGENASE"/>
    <property type="match status" value="1"/>
</dbReference>
<dbReference type="InterPro" id="IPR036291">
    <property type="entry name" value="NAD(P)-bd_dom_sf"/>
</dbReference>
<evidence type="ECO:0000256" key="3">
    <source>
        <dbReference type="RuleBase" id="RU000363"/>
    </source>
</evidence>
<dbReference type="CDD" id="cd05233">
    <property type="entry name" value="SDR_c"/>
    <property type="match status" value="1"/>
</dbReference>
<evidence type="ECO:0000313" key="5">
    <source>
        <dbReference type="Proteomes" id="UP000278351"/>
    </source>
</evidence>